<name>A0A853AR22_9PSEU</name>
<feature type="transmembrane region" description="Helical" evidence="1">
    <location>
        <begin position="30"/>
        <end position="53"/>
    </location>
</feature>
<dbReference type="InterPro" id="IPR049713">
    <property type="entry name" value="Pr6Pr-like"/>
</dbReference>
<reference evidence="2 3" key="1">
    <citation type="submission" date="2020-07" db="EMBL/GenBank/DDBJ databases">
        <title>Sequencing the genomes of 1000 actinobacteria strains.</title>
        <authorList>
            <person name="Klenk H.-P."/>
        </authorList>
    </citation>
    <scope>NUCLEOTIDE SEQUENCE [LARGE SCALE GENOMIC DNA]</scope>
    <source>
        <strain evidence="2 3">DSM 44065</strain>
    </source>
</reference>
<keyword evidence="1" id="KW-1133">Transmembrane helix</keyword>
<dbReference type="Proteomes" id="UP000587002">
    <property type="component" value="Unassembled WGS sequence"/>
</dbReference>
<feature type="transmembrane region" description="Helical" evidence="1">
    <location>
        <begin position="7"/>
        <end position="24"/>
    </location>
</feature>
<keyword evidence="1" id="KW-0812">Transmembrane</keyword>
<feature type="transmembrane region" description="Helical" evidence="1">
    <location>
        <begin position="105"/>
        <end position="122"/>
    </location>
</feature>
<feature type="transmembrane region" description="Helical" evidence="1">
    <location>
        <begin position="134"/>
        <end position="154"/>
    </location>
</feature>
<evidence type="ECO:0008006" key="4">
    <source>
        <dbReference type="Google" id="ProtNLM"/>
    </source>
</evidence>
<protein>
    <recommendedName>
        <fullName evidence="4">Integral membrane regulator</fullName>
    </recommendedName>
</protein>
<sequence length="217" mass="23541">MARPWAALYRTAVLVVAVLGVYLTTKDGVLSSLVYFTVQSNVLVAVVFAWTCWATLRGRGQPPAWLKGATTVAIAITGLVYNLVLADAPFQMTPGTSGTADLSNQLVHVVTPIAVVADWLLFDEHRRFRWAWAITWLAHPIGYLVFALVRGALLDGPHRYPYPFLDLDALGHDGLALNVLVYGGAFWLLGLALVAVDRALPRNTAPAQAPEPERVAA</sequence>
<dbReference type="EMBL" id="JACCFJ010000001">
    <property type="protein sequence ID" value="NYI83580.1"/>
    <property type="molecule type" value="Genomic_DNA"/>
</dbReference>
<gene>
    <name evidence="2" type="ORF">HNR68_002210</name>
</gene>
<comment type="caution">
    <text evidence="2">The sequence shown here is derived from an EMBL/GenBank/DDBJ whole genome shotgun (WGS) entry which is preliminary data.</text>
</comment>
<evidence type="ECO:0000313" key="3">
    <source>
        <dbReference type="Proteomes" id="UP000587002"/>
    </source>
</evidence>
<dbReference type="AlphaFoldDB" id="A0A853AR22"/>
<dbReference type="RefSeq" id="WP_179720165.1">
    <property type="nucleotide sequence ID" value="NZ_BAABFH010000001.1"/>
</dbReference>
<proteinExistence type="predicted"/>
<evidence type="ECO:0000313" key="2">
    <source>
        <dbReference type="EMBL" id="NYI83580.1"/>
    </source>
</evidence>
<keyword evidence="3" id="KW-1185">Reference proteome</keyword>
<feature type="transmembrane region" description="Helical" evidence="1">
    <location>
        <begin position="65"/>
        <end position="85"/>
    </location>
</feature>
<dbReference type="NCBIfam" id="NF038065">
    <property type="entry name" value="Pr6Pr"/>
    <property type="match status" value="1"/>
</dbReference>
<organism evidence="2 3">
    <name type="scientific">Saccharopolyspora hordei</name>
    <dbReference type="NCBI Taxonomy" id="1838"/>
    <lineage>
        <taxon>Bacteria</taxon>
        <taxon>Bacillati</taxon>
        <taxon>Actinomycetota</taxon>
        <taxon>Actinomycetes</taxon>
        <taxon>Pseudonocardiales</taxon>
        <taxon>Pseudonocardiaceae</taxon>
        <taxon>Saccharopolyspora</taxon>
    </lineage>
</organism>
<keyword evidence="1" id="KW-0472">Membrane</keyword>
<evidence type="ECO:0000256" key="1">
    <source>
        <dbReference type="SAM" id="Phobius"/>
    </source>
</evidence>
<accession>A0A853AR22</accession>
<feature type="transmembrane region" description="Helical" evidence="1">
    <location>
        <begin position="174"/>
        <end position="196"/>
    </location>
</feature>